<protein>
    <submittedName>
        <fullName evidence="1">Uncharacterized protein</fullName>
    </submittedName>
</protein>
<accession>A0A8S5U5X4</accession>
<reference evidence="1" key="1">
    <citation type="journal article" date="2021" name="Proc. Natl. Acad. Sci. U.S.A.">
        <title>A Catalog of Tens of Thousands of Viruses from Human Metagenomes Reveals Hidden Associations with Chronic Diseases.</title>
        <authorList>
            <person name="Tisza M.J."/>
            <person name="Buck C.B."/>
        </authorList>
    </citation>
    <scope>NUCLEOTIDE SEQUENCE</scope>
    <source>
        <strain evidence="1">CteLh2</strain>
    </source>
</reference>
<dbReference type="EMBL" id="BK016017">
    <property type="protein sequence ID" value="DAF89858.1"/>
    <property type="molecule type" value="Genomic_DNA"/>
</dbReference>
<evidence type="ECO:0000313" key="1">
    <source>
        <dbReference type="EMBL" id="DAF89858.1"/>
    </source>
</evidence>
<organism evidence="1">
    <name type="scientific">Siphoviridae sp. cteLh2</name>
    <dbReference type="NCBI Taxonomy" id="2825590"/>
    <lineage>
        <taxon>Viruses</taxon>
        <taxon>Duplodnaviria</taxon>
        <taxon>Heunggongvirae</taxon>
        <taxon>Uroviricota</taxon>
        <taxon>Caudoviricetes</taxon>
    </lineage>
</organism>
<sequence length="36" mass="4266">MFSIDINLLYFLFTRSYLCMFTNIATISIPNIQFIT</sequence>
<proteinExistence type="predicted"/>
<name>A0A8S5U5X4_9CAUD</name>